<reference evidence="2" key="1">
    <citation type="submission" date="2025-08" db="UniProtKB">
        <authorList>
            <consortium name="Ensembl"/>
        </authorList>
    </citation>
    <scope>IDENTIFICATION</scope>
</reference>
<dbReference type="GeneTree" id="ENSGT00950000182912"/>
<keyword evidence="1" id="KW-0472">Membrane</keyword>
<keyword evidence="1" id="KW-0812">Transmembrane</keyword>
<feature type="transmembrane region" description="Helical" evidence="1">
    <location>
        <begin position="33"/>
        <end position="54"/>
    </location>
</feature>
<dbReference type="InParanoid" id="A0A3Q3RPC3"/>
<evidence type="ECO:0000256" key="1">
    <source>
        <dbReference type="SAM" id="Phobius"/>
    </source>
</evidence>
<protein>
    <submittedName>
        <fullName evidence="2">Uncharacterized protein</fullName>
    </submittedName>
</protein>
<name>A0A3Q3RPC3_9TELE</name>
<evidence type="ECO:0000313" key="2">
    <source>
        <dbReference type="Ensembl" id="ENSMAMP00000006205.1"/>
    </source>
</evidence>
<dbReference type="Ensembl" id="ENSMAMT00000006381.2">
    <property type="protein sequence ID" value="ENSMAMP00000006205.1"/>
    <property type="gene ID" value="ENSMAMG00000004234.2"/>
</dbReference>
<dbReference type="Proteomes" id="UP000261640">
    <property type="component" value="Unplaced"/>
</dbReference>
<keyword evidence="3" id="KW-1185">Reference proteome</keyword>
<dbReference type="STRING" id="205130.ENSMAMP00000006205"/>
<dbReference type="PANTHER" id="PTHR31025">
    <property type="entry name" value="SI:CH211-196P9.1-RELATED"/>
    <property type="match status" value="1"/>
</dbReference>
<organism evidence="2 3">
    <name type="scientific">Mastacembelus armatus</name>
    <name type="common">zig-zag eel</name>
    <dbReference type="NCBI Taxonomy" id="205130"/>
    <lineage>
        <taxon>Eukaryota</taxon>
        <taxon>Metazoa</taxon>
        <taxon>Chordata</taxon>
        <taxon>Craniata</taxon>
        <taxon>Vertebrata</taxon>
        <taxon>Euteleostomi</taxon>
        <taxon>Actinopterygii</taxon>
        <taxon>Neopterygii</taxon>
        <taxon>Teleostei</taxon>
        <taxon>Neoteleostei</taxon>
        <taxon>Acanthomorphata</taxon>
        <taxon>Anabantaria</taxon>
        <taxon>Synbranchiformes</taxon>
        <taxon>Mastacembelidae</taxon>
        <taxon>Mastacembelus</taxon>
    </lineage>
</organism>
<sequence>MEQPVMGVYVILKEGALPDNDPHDIGVLFEHTVISGLGSIALASVLLFGLIYCLNLTYPPELKCTFEVLQKIFLNLNGQRLSSKYQHLTFYLVSFLNSGHNSLKYSTIFKALA</sequence>
<keyword evidence="1" id="KW-1133">Transmembrane helix</keyword>
<dbReference type="PANTHER" id="PTHR31025:SF25">
    <property type="entry name" value="ZINC FINGER (C2H2)-60"/>
    <property type="match status" value="1"/>
</dbReference>
<accession>A0A3Q3RPC3</accession>
<dbReference type="AlphaFoldDB" id="A0A3Q3RPC3"/>
<evidence type="ECO:0000313" key="3">
    <source>
        <dbReference type="Proteomes" id="UP000261640"/>
    </source>
</evidence>
<reference evidence="2" key="2">
    <citation type="submission" date="2025-09" db="UniProtKB">
        <authorList>
            <consortium name="Ensembl"/>
        </authorList>
    </citation>
    <scope>IDENTIFICATION</scope>
</reference>
<proteinExistence type="predicted"/>